<name>A0ABD0PJJ5_CIRMR</name>
<dbReference type="Proteomes" id="UP001529510">
    <property type="component" value="Unassembled WGS sequence"/>
</dbReference>
<keyword evidence="6" id="KW-1185">Reference proteome</keyword>
<comment type="similarity">
    <text evidence="1">Belongs to the beta type-B retroviral polymerase family. HERV class-II K(HML-2) pol subfamily.</text>
</comment>
<feature type="non-terminal residue" evidence="5">
    <location>
        <position position="1"/>
    </location>
</feature>
<sequence length="674" mass="73924">SAIVQGDELAQLALPRSSSAASLEPRSKVSRASDVDLSGSGDEIAPAQYPRAPHPLDPGSLPVRFMTADLRPSPGAQDMVSFDGMEDAEEGDDAISMAASEREEWSNSPLEYTALHCSDARDLHHGDVELLRVLTKAVKELGLVWAPPAELTRSRLDEWYLQSDRGRKDTPRRPGPFFPEVHNEIAKSWNVASEPGSSLLSSVDGADRAGYAKLPPVEEAVAAHLCSAAVTNWRVRNNASLPSKPCRATANFAGKAFSAVGQAASALHVMAILQVYQAKLLKSLDEGGPDPEVFKELRRATDLALRTTKVMACAIGRSMGNLVVLDRHLWLTLTELKDSEKTALLDAPVDPSGLFGAAVETFTERFAEAQKQSRAISHFLPKRAGMNPPARSRSSSAQRAGRPHASSSASARPEQEPTVRPRQPDLAPAETAGLRRRRKTTSSTEDEPLKKSARSAVCVHHAPLPVAGSKNSCHVCFLTVPLCSAIKLKKMQNLPQYQSDFPPLTPLSPTTHTHVVLNSPLANGELSLTVCSSLSQFAEAWQMLPGVSEWVMKSIKNGYTLQFFRRPPRFNGVLMSTVREQNASILREEIHNLLGKCAVEKVPLADRESGFFSRYFLVPKKDGRLRPVLDLRPLNRALSKRPFKMITLKQILSHVRAKDWFISVDLKDVKDYKF</sequence>
<dbReference type="Gene3D" id="3.30.70.270">
    <property type="match status" value="1"/>
</dbReference>
<dbReference type="InterPro" id="IPR000477">
    <property type="entry name" value="RT_dom"/>
</dbReference>
<dbReference type="PROSITE" id="PS50878">
    <property type="entry name" value="RT_POL"/>
    <property type="match status" value="1"/>
</dbReference>
<evidence type="ECO:0000256" key="1">
    <source>
        <dbReference type="ARBA" id="ARBA00010879"/>
    </source>
</evidence>
<protein>
    <recommendedName>
        <fullName evidence="2">ribonuclease H</fullName>
        <ecNumber evidence="2">3.1.26.4</ecNumber>
    </recommendedName>
</protein>
<dbReference type="AlphaFoldDB" id="A0ABD0PJJ5"/>
<reference evidence="5 6" key="1">
    <citation type="submission" date="2024-05" db="EMBL/GenBank/DDBJ databases">
        <title>Genome sequencing and assembly of Indian major carp, Cirrhinus mrigala (Hamilton, 1822).</title>
        <authorList>
            <person name="Mohindra V."/>
            <person name="Chowdhury L.M."/>
            <person name="Lal K."/>
            <person name="Jena J.K."/>
        </authorList>
    </citation>
    <scope>NUCLEOTIDE SEQUENCE [LARGE SCALE GENOMIC DNA]</scope>
    <source>
        <strain evidence="5">CM1030</strain>
        <tissue evidence="5">Blood</tissue>
    </source>
</reference>
<comment type="caution">
    <text evidence="5">The sequence shown here is derived from an EMBL/GenBank/DDBJ whole genome shotgun (WGS) entry which is preliminary data.</text>
</comment>
<dbReference type="InterPro" id="IPR043502">
    <property type="entry name" value="DNA/RNA_pol_sf"/>
</dbReference>
<dbReference type="SUPFAM" id="SSF56672">
    <property type="entry name" value="DNA/RNA polymerases"/>
    <property type="match status" value="1"/>
</dbReference>
<dbReference type="GO" id="GO:0004523">
    <property type="term" value="F:RNA-DNA hybrid ribonuclease activity"/>
    <property type="evidence" value="ECO:0007669"/>
    <property type="project" value="UniProtKB-EC"/>
</dbReference>
<feature type="compositionally biased region" description="Basic and acidic residues" evidence="3">
    <location>
        <begin position="25"/>
        <end position="34"/>
    </location>
</feature>
<dbReference type="Gene3D" id="3.10.10.10">
    <property type="entry name" value="HIV Type 1 Reverse Transcriptase, subunit A, domain 1"/>
    <property type="match status" value="1"/>
</dbReference>
<feature type="region of interest" description="Disordered" evidence="3">
    <location>
        <begin position="15"/>
        <end position="60"/>
    </location>
</feature>
<evidence type="ECO:0000256" key="2">
    <source>
        <dbReference type="ARBA" id="ARBA00012180"/>
    </source>
</evidence>
<feature type="domain" description="Reverse transcriptase" evidence="4">
    <location>
        <begin position="599"/>
        <end position="674"/>
    </location>
</feature>
<feature type="region of interest" description="Disordered" evidence="3">
    <location>
        <begin position="373"/>
        <end position="454"/>
    </location>
</feature>
<dbReference type="InterPro" id="IPR043128">
    <property type="entry name" value="Rev_trsase/Diguanyl_cyclase"/>
</dbReference>
<evidence type="ECO:0000259" key="4">
    <source>
        <dbReference type="PROSITE" id="PS50878"/>
    </source>
</evidence>
<evidence type="ECO:0000313" key="6">
    <source>
        <dbReference type="Proteomes" id="UP001529510"/>
    </source>
</evidence>
<evidence type="ECO:0000313" key="5">
    <source>
        <dbReference type="EMBL" id="KAL0172936.1"/>
    </source>
</evidence>
<feature type="compositionally biased region" description="Basic and acidic residues" evidence="3">
    <location>
        <begin position="413"/>
        <end position="423"/>
    </location>
</feature>
<feature type="compositionally biased region" description="Low complexity" evidence="3">
    <location>
        <begin position="388"/>
        <end position="411"/>
    </location>
</feature>
<dbReference type="EC" id="3.1.26.4" evidence="2"/>
<evidence type="ECO:0000256" key="3">
    <source>
        <dbReference type="SAM" id="MobiDB-lite"/>
    </source>
</evidence>
<gene>
    <name evidence="5" type="ORF">M9458_033247</name>
</gene>
<accession>A0ABD0PJJ5</accession>
<dbReference type="EMBL" id="JAMKFB020000016">
    <property type="protein sequence ID" value="KAL0172936.1"/>
    <property type="molecule type" value="Genomic_DNA"/>
</dbReference>
<organism evidence="5 6">
    <name type="scientific">Cirrhinus mrigala</name>
    <name type="common">Mrigala</name>
    <dbReference type="NCBI Taxonomy" id="683832"/>
    <lineage>
        <taxon>Eukaryota</taxon>
        <taxon>Metazoa</taxon>
        <taxon>Chordata</taxon>
        <taxon>Craniata</taxon>
        <taxon>Vertebrata</taxon>
        <taxon>Euteleostomi</taxon>
        <taxon>Actinopterygii</taxon>
        <taxon>Neopterygii</taxon>
        <taxon>Teleostei</taxon>
        <taxon>Ostariophysi</taxon>
        <taxon>Cypriniformes</taxon>
        <taxon>Cyprinidae</taxon>
        <taxon>Labeoninae</taxon>
        <taxon>Labeonini</taxon>
        <taxon>Cirrhinus</taxon>
    </lineage>
</organism>
<proteinExistence type="inferred from homology"/>